<organism evidence="1 2">
    <name type="scientific">Fictibacillus phosphorivorans</name>
    <dbReference type="NCBI Taxonomy" id="1221500"/>
    <lineage>
        <taxon>Bacteria</taxon>
        <taxon>Bacillati</taxon>
        <taxon>Bacillota</taxon>
        <taxon>Bacilli</taxon>
        <taxon>Bacillales</taxon>
        <taxon>Fictibacillaceae</taxon>
        <taxon>Fictibacillus</taxon>
    </lineage>
</organism>
<accession>A0A160ILK5</accession>
<dbReference type="Pfam" id="PF13040">
    <property type="entry name" value="Fur_reg_FbpB"/>
    <property type="match status" value="1"/>
</dbReference>
<dbReference type="AlphaFoldDB" id="A0A160ILK5"/>
<keyword evidence="2" id="KW-1185">Reference proteome</keyword>
<proteinExistence type="predicted"/>
<gene>
    <name evidence="1" type="ORF">ABE65_009265</name>
</gene>
<dbReference type="Proteomes" id="UP000076623">
    <property type="component" value="Chromosome"/>
</dbReference>
<evidence type="ECO:0000313" key="1">
    <source>
        <dbReference type="EMBL" id="ANC76981.1"/>
    </source>
</evidence>
<evidence type="ECO:0000313" key="2">
    <source>
        <dbReference type="Proteomes" id="UP000076623"/>
    </source>
</evidence>
<dbReference type="KEGG" id="fpn:ABE65_009265"/>
<protein>
    <submittedName>
        <fullName evidence="1">Spore protein N</fullName>
    </submittedName>
</protein>
<reference evidence="1 2" key="1">
    <citation type="submission" date="2016-04" db="EMBL/GenBank/DDBJ databases">
        <title>Complete genome sequence of Fictibacillus phosphorivorans G25-29, a strain toxic to nematodes.</title>
        <authorList>
            <person name="Zheng Z."/>
        </authorList>
    </citation>
    <scope>NUCLEOTIDE SEQUENCE [LARGE SCALE GENOMIC DNA]</scope>
    <source>
        <strain evidence="1 2">G25-29</strain>
    </source>
</reference>
<sequence>MRKNRKMNFKELVSENKRQLLKDESYIEQLEIKLDEKHMRKA</sequence>
<name>A0A160ILK5_9BACL</name>
<dbReference type="InterPro" id="IPR025004">
    <property type="entry name" value="SenN/SenS"/>
</dbReference>
<dbReference type="EMBL" id="CP015378">
    <property type="protein sequence ID" value="ANC76981.1"/>
    <property type="molecule type" value="Genomic_DNA"/>
</dbReference>